<evidence type="ECO:0000256" key="2">
    <source>
        <dbReference type="ARBA" id="ARBA00012543"/>
    </source>
</evidence>
<dbReference type="FunFam" id="3.90.550.10:FF:000139">
    <property type="entry name" value="Chitin synthase 8"/>
    <property type="match status" value="1"/>
</dbReference>
<comment type="catalytic activity">
    <reaction evidence="12">
        <text>[(1-&gt;4)-N-acetyl-beta-D-glucosaminyl](n) + UDP-N-acetyl-alpha-D-glucosamine = [(1-&gt;4)-N-acetyl-beta-D-glucosaminyl](n+1) + UDP + H(+)</text>
        <dbReference type="Rhea" id="RHEA:16637"/>
        <dbReference type="Rhea" id="RHEA-COMP:9593"/>
        <dbReference type="Rhea" id="RHEA-COMP:9595"/>
        <dbReference type="ChEBI" id="CHEBI:15378"/>
        <dbReference type="ChEBI" id="CHEBI:17029"/>
        <dbReference type="ChEBI" id="CHEBI:57705"/>
        <dbReference type="ChEBI" id="CHEBI:58223"/>
        <dbReference type="EC" id="2.4.1.16"/>
    </reaction>
</comment>
<evidence type="ECO:0000256" key="13">
    <source>
        <dbReference type="SAM" id="Phobius"/>
    </source>
</evidence>
<dbReference type="Pfam" id="PF23000">
    <property type="entry name" value="ChitinSynthase_IV_N"/>
    <property type="match status" value="1"/>
</dbReference>
<dbReference type="Pfam" id="PF03142">
    <property type="entry name" value="Chitin_synth_2"/>
    <property type="match status" value="1"/>
</dbReference>
<feature type="transmembrane region" description="Helical" evidence="13">
    <location>
        <begin position="887"/>
        <end position="912"/>
    </location>
</feature>
<feature type="transmembrane region" description="Helical" evidence="13">
    <location>
        <begin position="1010"/>
        <end position="1029"/>
    </location>
</feature>
<keyword evidence="9 13" id="KW-0472">Membrane</keyword>
<evidence type="ECO:0000256" key="4">
    <source>
        <dbReference type="ARBA" id="ARBA00022676"/>
    </source>
</evidence>
<comment type="subcellular location">
    <subcellularLocation>
        <location evidence="1">Cell membrane</location>
        <topology evidence="1">Multi-pass membrane protein</topology>
    </subcellularLocation>
</comment>
<keyword evidence="15" id="KW-1185">Reference proteome</keyword>
<dbReference type="GO" id="GO:0005886">
    <property type="term" value="C:plasma membrane"/>
    <property type="evidence" value="ECO:0007669"/>
    <property type="project" value="UniProtKB-SubCell"/>
</dbReference>
<evidence type="ECO:0000256" key="8">
    <source>
        <dbReference type="ARBA" id="ARBA00023054"/>
    </source>
</evidence>
<dbReference type="InterPro" id="IPR029044">
    <property type="entry name" value="Nucleotide-diphossugar_trans"/>
</dbReference>
<dbReference type="InParanoid" id="A0A6J2XVF9"/>
<proteinExistence type="inferred from homology"/>
<feature type="transmembrane region" description="Helical" evidence="13">
    <location>
        <begin position="977"/>
        <end position="998"/>
    </location>
</feature>
<keyword evidence="7 13" id="KW-1133">Transmembrane helix</keyword>
<dbReference type="Proteomes" id="UP000504635">
    <property type="component" value="Unplaced"/>
</dbReference>
<name>A0A6J2XVF9_SITOR</name>
<evidence type="ECO:0000256" key="10">
    <source>
        <dbReference type="ARBA" id="ARBA00023180"/>
    </source>
</evidence>
<feature type="transmembrane region" description="Helical" evidence="13">
    <location>
        <begin position="367"/>
        <end position="388"/>
    </location>
</feature>
<evidence type="ECO:0000256" key="5">
    <source>
        <dbReference type="ARBA" id="ARBA00022679"/>
    </source>
</evidence>
<feature type="transmembrane region" description="Helical" evidence="13">
    <location>
        <begin position="1301"/>
        <end position="1322"/>
    </location>
</feature>
<dbReference type="CTD" id="563347"/>
<sequence>MGYSDMYDEDEEVDYNDEDSLLAATQRQGEDVKPWDSFKILHRKAEVGSMAESKWIDNGIIAFKIFTIVAVFLVVLCSAVTSKVTMFLMTSQIKKNITRPYCSRVLDSSRQYEFTVPAVERTTWIWLVIFAYCVPEAGTFFRSVRILWFKSWTFPGGWDFLSLLLTESLPAVGSALLVFNILPEMDVIRGAMLTNAFCFIPSLEYILRNVRSYRKDLWFTMTADLLALAAQASAFVAWPLIEGNSVLWLIPVSSVLISFGWWENFIFEKISIPFLRNIARRKKEFPNSKYFSYSIISIIKCLLFLITAIASFHIREGDGLFIFDNFVNAFSEHQMNITEVIPQVSNTNSSVDDAVSTGQNQYLNNKVLYQLIIWFVNIASTYICYAFGKFACKIMIQGSSFAFPINLTVPVLITALVAICGAFARDSCVYFGSFPTEITYLFFNTPPLIYLKDFVGHQHAWIWLVWLLSQFWITQHIWTNKNSKLASTEQLFMKPMYDPFLIDQSLVLNRRNVVDELVKIKDDSPMDVTEIDEDKVTRIYACGTMWHETHEEMIEFLKTIFRMDEDQAAHRIVRNYLQYPIESYYEWETHIFFDDAFVRKNKDDNDPHVNSYVLDLVNTMSEAASEVHKTTVRIRPPVIYPTPYGGRLVWTLPGKTKVIAHLKDKAKIRAKKRWSQVMYMYYLLGHRIMDNEELTPDRVKLRSRNTYIMALDGDIDFQPEAVHLLVQYMKKNDSLGAACGRIHPVGSGAMTWYQVFEYAVGHWMQKATEHVIGCVLCSPGCFSLFRAGALMDHNVMARYTTRSEEARHYVQYDQGEDRWLCTLLLQRGYRVEYSAASDAYTHCPEGFNEFYNQRRRWMPSTMANILDLLQDAKHIVKVNDNISSLYIFYQIVLMVGTVIGPGTIFLMLVGAFVTAFGLPQWTAFMYNLIPIAIFVLACVFFDSNTQLTIAGIISGFYGLVMMAVIIGVVMQINQDGILAPSSMFFFLMVAEYIIAGLIHPKELYCLKYGIVYFVTVPSMYMLLVIYSVFNMNNVSWGTREVTVVAENPNQPKEVVKEVKKKHSAIVGMFYKLRDFFMECCNDSKHLIMISNSLSNIELKADHIEGRLEYLERITLDPESAEIRKTISKRKTTFVEGARASVRPRPSMRPTTINRPSLSYPMEIINDTYGDFDDDNDSFDTPSDDLQNNSWFYDGELYRGHVTYLEKKEEIFWYDLIDKYLHPIEDDKKKVAQDLKDLRDKMVLSFFMLNSLFVLVVFLLTLKKDLIHLNWPFNPTINFTYTGTTWGNEIVLTKTRLQLEPIGFVFLIFFFGLMMVQFICMFLHRFGTFSQIMANTELDLNLFDTKVENMTEDELLEKDPIKIFRKLIKLKGVNGDDEKEEEVNSHVSRRTTVAALMKNRNKKRAVINDLDTAFAMRMEKIRNNEESDVPIPRKTVAAINRRRTTILKRKSEMQFPSTMYNNFPKEDDDDLYTTHHFDNPAFEDAPDEV</sequence>
<feature type="transmembrane region" description="Helical" evidence="13">
    <location>
        <begin position="247"/>
        <end position="267"/>
    </location>
</feature>
<keyword evidence="10" id="KW-0325">Glycoprotein</keyword>
<dbReference type="OrthoDB" id="370884at2759"/>
<dbReference type="RefSeq" id="XP_030755508.1">
    <property type="nucleotide sequence ID" value="XM_030899648.1"/>
</dbReference>
<dbReference type="PANTHER" id="PTHR22914:SF42">
    <property type="entry name" value="CHITIN SYNTHASE"/>
    <property type="match status" value="1"/>
</dbReference>
<keyword evidence="6 13" id="KW-0812">Transmembrane</keyword>
<dbReference type="CDD" id="cd04190">
    <property type="entry name" value="Chitin_synth_C"/>
    <property type="match status" value="1"/>
</dbReference>
<organism evidence="15 16">
    <name type="scientific">Sitophilus oryzae</name>
    <name type="common">Rice weevil</name>
    <name type="synonym">Curculio oryzae</name>
    <dbReference type="NCBI Taxonomy" id="7048"/>
    <lineage>
        <taxon>Eukaryota</taxon>
        <taxon>Metazoa</taxon>
        <taxon>Ecdysozoa</taxon>
        <taxon>Arthropoda</taxon>
        <taxon>Hexapoda</taxon>
        <taxon>Insecta</taxon>
        <taxon>Pterygota</taxon>
        <taxon>Neoptera</taxon>
        <taxon>Endopterygota</taxon>
        <taxon>Coleoptera</taxon>
        <taxon>Polyphaga</taxon>
        <taxon>Cucujiformia</taxon>
        <taxon>Curculionidae</taxon>
        <taxon>Dryophthorinae</taxon>
        <taxon>Sitophilus</taxon>
    </lineage>
</organism>
<feature type="transmembrane region" description="Helical" evidence="13">
    <location>
        <begin position="290"/>
        <end position="314"/>
    </location>
</feature>
<evidence type="ECO:0000256" key="12">
    <source>
        <dbReference type="ARBA" id="ARBA00048014"/>
    </source>
</evidence>
<reference evidence="16" key="1">
    <citation type="submission" date="2025-08" db="UniProtKB">
        <authorList>
            <consortium name="RefSeq"/>
        </authorList>
    </citation>
    <scope>IDENTIFICATION</scope>
    <source>
        <tissue evidence="16">Gonads</tissue>
    </source>
</reference>
<evidence type="ECO:0000256" key="7">
    <source>
        <dbReference type="ARBA" id="ARBA00022989"/>
    </source>
</evidence>
<evidence type="ECO:0000256" key="1">
    <source>
        <dbReference type="ARBA" id="ARBA00004651"/>
    </source>
</evidence>
<dbReference type="InterPro" id="IPR004835">
    <property type="entry name" value="Chitin_synth"/>
</dbReference>
<accession>A0A6J2XVF9</accession>
<evidence type="ECO:0000256" key="3">
    <source>
        <dbReference type="ARBA" id="ARBA00022475"/>
    </source>
</evidence>
<feature type="transmembrane region" description="Helical" evidence="13">
    <location>
        <begin position="219"/>
        <end position="241"/>
    </location>
</feature>
<dbReference type="PANTHER" id="PTHR22914">
    <property type="entry name" value="CHITIN SYNTHASE"/>
    <property type="match status" value="1"/>
</dbReference>
<feature type="transmembrane region" description="Helical" evidence="13">
    <location>
        <begin position="124"/>
        <end position="148"/>
    </location>
</feature>
<gene>
    <name evidence="16" type="primary">LOC115881920</name>
</gene>
<dbReference type="GeneID" id="115881920"/>
<dbReference type="InterPro" id="IPR055120">
    <property type="entry name" value="Chs-1/2_IV_N"/>
</dbReference>
<keyword evidence="8" id="KW-0175">Coiled coil</keyword>
<evidence type="ECO:0000313" key="15">
    <source>
        <dbReference type="Proteomes" id="UP000504635"/>
    </source>
</evidence>
<feature type="transmembrane region" description="Helical" evidence="13">
    <location>
        <begin position="924"/>
        <end position="943"/>
    </location>
</feature>
<evidence type="ECO:0000313" key="16">
    <source>
        <dbReference type="RefSeq" id="XP_030755508.1"/>
    </source>
</evidence>
<feature type="transmembrane region" description="Helical" evidence="13">
    <location>
        <begin position="1242"/>
        <end position="1261"/>
    </location>
</feature>
<protein>
    <recommendedName>
        <fullName evidence="2">chitin synthase</fullName>
        <ecNumber evidence="2">2.4.1.16</ecNumber>
    </recommendedName>
</protein>
<feature type="transmembrane region" description="Helical" evidence="13">
    <location>
        <begin position="949"/>
        <end position="970"/>
    </location>
</feature>
<evidence type="ECO:0000256" key="9">
    <source>
        <dbReference type="ARBA" id="ARBA00023136"/>
    </source>
</evidence>
<dbReference type="GO" id="GO:0004100">
    <property type="term" value="F:chitin synthase activity"/>
    <property type="evidence" value="ECO:0007669"/>
    <property type="project" value="UniProtKB-EC"/>
</dbReference>
<feature type="transmembrane region" description="Helical" evidence="13">
    <location>
        <begin position="160"/>
        <end position="182"/>
    </location>
</feature>
<evidence type="ECO:0000256" key="6">
    <source>
        <dbReference type="ARBA" id="ARBA00022692"/>
    </source>
</evidence>
<comment type="similarity">
    <text evidence="11">Belongs to the chitin synthase family. Class IV subfamily.</text>
</comment>
<evidence type="ECO:0000256" key="11">
    <source>
        <dbReference type="ARBA" id="ARBA00046329"/>
    </source>
</evidence>
<dbReference type="SUPFAM" id="SSF53448">
    <property type="entry name" value="Nucleotide-diphospho-sugar transferases"/>
    <property type="match status" value="1"/>
</dbReference>
<feature type="domain" description="Chitin synthase chs-1/2 N-terminal putative transporter" evidence="14">
    <location>
        <begin position="62"/>
        <end position="282"/>
    </location>
</feature>
<keyword evidence="5" id="KW-0808">Transferase</keyword>
<keyword evidence="3" id="KW-1003">Cell membrane</keyword>
<feature type="transmembrane region" description="Helical" evidence="13">
    <location>
        <begin position="400"/>
        <end position="424"/>
    </location>
</feature>
<dbReference type="EC" id="2.4.1.16" evidence="2"/>
<dbReference type="GO" id="GO:0006031">
    <property type="term" value="P:chitin biosynthetic process"/>
    <property type="evidence" value="ECO:0007669"/>
    <property type="project" value="TreeGrafter"/>
</dbReference>
<feature type="transmembrane region" description="Helical" evidence="13">
    <location>
        <begin position="60"/>
        <end position="81"/>
    </location>
</feature>
<keyword evidence="4" id="KW-0328">Glycosyltransferase</keyword>
<evidence type="ECO:0000259" key="14">
    <source>
        <dbReference type="Pfam" id="PF23000"/>
    </source>
</evidence>
<dbReference type="Gene3D" id="3.90.550.10">
    <property type="entry name" value="Spore Coat Polysaccharide Biosynthesis Protein SpsA, Chain A"/>
    <property type="match status" value="1"/>
</dbReference>
<dbReference type="KEGG" id="soy:115881920"/>